<dbReference type="InterPro" id="IPR052511">
    <property type="entry name" value="ATP-dep_Helicase"/>
</dbReference>
<evidence type="ECO:0000256" key="1">
    <source>
        <dbReference type="ARBA" id="ARBA00022741"/>
    </source>
</evidence>
<keyword evidence="2" id="KW-0067">ATP-binding</keyword>
<evidence type="ECO:0000313" key="5">
    <source>
        <dbReference type="EMBL" id="ALF58861.1"/>
    </source>
</evidence>
<keyword evidence="5" id="KW-0378">Hydrolase</keyword>
<protein>
    <submittedName>
        <fullName evidence="5">DEAD/DEAH box helicase</fullName>
    </submittedName>
</protein>
<dbReference type="CDD" id="cd17922">
    <property type="entry name" value="DEXHc_LHR-like"/>
    <property type="match status" value="1"/>
</dbReference>
<accession>A0A0M4TTS6</accession>
<reference evidence="5 6" key="1">
    <citation type="submission" date="2015-09" db="EMBL/GenBank/DDBJ databases">
        <title>Complete genome of Psychrobacter urativorans R10.10B.</title>
        <authorList>
            <person name="See-Too W.S."/>
            <person name="Chan K.G."/>
        </authorList>
    </citation>
    <scope>NUCLEOTIDE SEQUENCE [LARGE SCALE GENOMIC DNA]</scope>
    <source>
        <strain evidence="5 6">R10.10B</strain>
    </source>
</reference>
<dbReference type="InterPro" id="IPR014001">
    <property type="entry name" value="Helicase_ATP-bd"/>
</dbReference>
<dbReference type="GO" id="GO:0003677">
    <property type="term" value="F:DNA binding"/>
    <property type="evidence" value="ECO:0007669"/>
    <property type="project" value="TreeGrafter"/>
</dbReference>
<dbReference type="PROSITE" id="PS51194">
    <property type="entry name" value="HELICASE_CTER"/>
    <property type="match status" value="1"/>
</dbReference>
<keyword evidence="1" id="KW-0547">Nucleotide-binding</keyword>
<dbReference type="InterPro" id="IPR011545">
    <property type="entry name" value="DEAD/DEAH_box_helicase_dom"/>
</dbReference>
<dbReference type="InterPro" id="IPR027417">
    <property type="entry name" value="P-loop_NTPase"/>
</dbReference>
<dbReference type="OrthoDB" id="9815222at2"/>
<dbReference type="GO" id="GO:0005524">
    <property type="term" value="F:ATP binding"/>
    <property type="evidence" value="ECO:0007669"/>
    <property type="project" value="UniProtKB-KW"/>
</dbReference>
<dbReference type="PANTHER" id="PTHR47962:SF5">
    <property type="entry name" value="ATP-DEPENDENT HELICASE LHR-RELATED"/>
    <property type="match status" value="1"/>
</dbReference>
<evidence type="ECO:0000256" key="2">
    <source>
        <dbReference type="ARBA" id="ARBA00022840"/>
    </source>
</evidence>
<dbReference type="Pfam" id="PF00270">
    <property type="entry name" value="DEAD"/>
    <property type="match status" value="1"/>
</dbReference>
<organism evidence="5 6">
    <name type="scientific">Psychrobacter urativorans</name>
    <dbReference type="NCBI Taxonomy" id="45610"/>
    <lineage>
        <taxon>Bacteria</taxon>
        <taxon>Pseudomonadati</taxon>
        <taxon>Pseudomonadota</taxon>
        <taxon>Gammaproteobacteria</taxon>
        <taxon>Moraxellales</taxon>
        <taxon>Moraxellaceae</taxon>
        <taxon>Psychrobacter</taxon>
    </lineage>
</organism>
<feature type="domain" description="Helicase ATP-binding" evidence="3">
    <location>
        <begin position="33"/>
        <end position="228"/>
    </location>
</feature>
<dbReference type="Proteomes" id="UP000059847">
    <property type="component" value="Chromosome"/>
</dbReference>
<dbReference type="SMART" id="SM00490">
    <property type="entry name" value="HELICc"/>
    <property type="match status" value="1"/>
</dbReference>
<dbReference type="SMART" id="SM00487">
    <property type="entry name" value="DEXDc"/>
    <property type="match status" value="1"/>
</dbReference>
<dbReference type="RefSeq" id="WP_062533257.1">
    <property type="nucleotide sequence ID" value="NZ_CP012678.1"/>
</dbReference>
<keyword evidence="5" id="KW-0347">Helicase</keyword>
<dbReference type="GO" id="GO:0004386">
    <property type="term" value="F:helicase activity"/>
    <property type="evidence" value="ECO:0007669"/>
    <property type="project" value="UniProtKB-KW"/>
</dbReference>
<dbReference type="AlphaFoldDB" id="A0A0M4TTS6"/>
<dbReference type="Gene3D" id="3.40.50.300">
    <property type="entry name" value="P-loop containing nucleotide triphosphate hydrolases"/>
    <property type="match status" value="2"/>
</dbReference>
<dbReference type="InterPro" id="IPR001650">
    <property type="entry name" value="Helicase_C-like"/>
</dbReference>
<keyword evidence="6" id="KW-1185">Reference proteome</keyword>
<dbReference type="Pfam" id="PF00271">
    <property type="entry name" value="Helicase_C"/>
    <property type="match status" value="1"/>
</dbReference>
<evidence type="ECO:0000313" key="6">
    <source>
        <dbReference type="Proteomes" id="UP000059847"/>
    </source>
</evidence>
<dbReference type="PANTHER" id="PTHR47962">
    <property type="entry name" value="ATP-DEPENDENT HELICASE LHR-RELATED-RELATED"/>
    <property type="match status" value="1"/>
</dbReference>
<sequence length="770" mass="86436">MRDAHLQLDYQIQRWIFNQGWNGLREVQAKAIAPILSGKTDVLISAATAAGKTEAFFLPACSALVKSDNGQNIGLYEKEGQGNGVGILYISPLKALINDQYRRLESLAELLDMQVTPWHGDSPRSKKNKQKKSPSGIILITPESLESLLIRDSGWVKQAFSSLKYIVIDEFHAFLGSERGQHLLSLLTRLEHVTERLNSPIPRVALSATLGDLKSVPQSLRPNQSLPCVIIEDDEAKASIKVQVKGYIEPSQLALESDSKKNNFESSDSQYIGIQHPYTAEAQVCSDLYRLCRGGSHLIFANSRKRTEMIATELSDLCEHNIVPNEFFPHHGSLSKELRESLETRLQKEALPTTAVCTMTLELGIDIGKVDTVVQVTAPHSVASLRQRLGRSGRRGGSAVLRMLIIEKEIDKDTSLTDKLRLELIQSFAMIRLLIIDKWFEPADTELYHFSTLLHQVLATIGQWGGIRADQLYILLCKQGPFQQIQPAHFKSLLSQMGELQLLTQLGNNQLVLGIVGERIVGHYTFYAVFKTPEEYRIVTGNRTLGTLPIETMLLPEQYIIFGGKRWQVKNIDMDKKVVDVISVKGGGKPPTFGGGSMSIHDRVRQEMYEILNNGDYRIRVGEQHLDFADKTARQLFSESIDTFNRYDLSNQPVVDKDGNSYIFMWRGDKIVNTLTALLIRDDFTVEAYAGVICISKIDSFQVCQFLQKLASQILPTATELAETVPFKMTEKFDEYLPDDLLNIGYGAQAFDIIGLKKWLEDFKKTDLGL</sequence>
<dbReference type="GO" id="GO:0016887">
    <property type="term" value="F:ATP hydrolysis activity"/>
    <property type="evidence" value="ECO:0007669"/>
    <property type="project" value="TreeGrafter"/>
</dbReference>
<evidence type="ECO:0000259" key="4">
    <source>
        <dbReference type="PROSITE" id="PS51194"/>
    </source>
</evidence>
<gene>
    <name evidence="5" type="ORF">AOC03_01355</name>
</gene>
<dbReference type="PROSITE" id="PS51192">
    <property type="entry name" value="HELICASE_ATP_BIND_1"/>
    <property type="match status" value="1"/>
</dbReference>
<dbReference type="STRING" id="45610.AOC03_01355"/>
<dbReference type="EMBL" id="CP012678">
    <property type="protein sequence ID" value="ALF58861.1"/>
    <property type="molecule type" value="Genomic_DNA"/>
</dbReference>
<name>A0A0M4TTS6_9GAMM</name>
<dbReference type="KEGG" id="pur:AOC03_01355"/>
<feature type="domain" description="Helicase C-terminal" evidence="4">
    <location>
        <begin position="283"/>
        <end position="448"/>
    </location>
</feature>
<proteinExistence type="predicted"/>
<dbReference type="SUPFAM" id="SSF52540">
    <property type="entry name" value="P-loop containing nucleoside triphosphate hydrolases"/>
    <property type="match status" value="1"/>
</dbReference>
<evidence type="ECO:0000259" key="3">
    <source>
        <dbReference type="PROSITE" id="PS51192"/>
    </source>
</evidence>